<keyword evidence="2" id="KW-0378">Hydrolase</keyword>
<dbReference type="PANTHER" id="PTHR12725">
    <property type="entry name" value="HALOACID DEHALOGENASE-LIKE HYDROLASE"/>
    <property type="match status" value="1"/>
</dbReference>
<evidence type="ECO:0000313" key="2">
    <source>
        <dbReference type="EMBL" id="RIA55422.1"/>
    </source>
</evidence>
<dbReference type="NCBIfam" id="TIGR01993">
    <property type="entry name" value="Pyr-5-nucltdase"/>
    <property type="match status" value="1"/>
</dbReference>
<dbReference type="OrthoDB" id="9803141at2"/>
<reference evidence="2 3" key="1">
    <citation type="submission" date="2018-08" db="EMBL/GenBank/DDBJ databases">
        <title>Genomic Encyclopedia of Archaeal and Bacterial Type Strains, Phase II (KMG-II): from individual species to whole genera.</title>
        <authorList>
            <person name="Goeker M."/>
        </authorList>
    </citation>
    <scope>NUCLEOTIDE SEQUENCE [LARGE SCALE GENOMIC DNA]</scope>
    <source>
        <strain evidence="2 3">DSM 5002</strain>
    </source>
</reference>
<organism evidence="2 3">
    <name type="scientific">Dichotomicrobium thermohalophilum</name>
    <dbReference type="NCBI Taxonomy" id="933063"/>
    <lineage>
        <taxon>Bacteria</taxon>
        <taxon>Pseudomonadati</taxon>
        <taxon>Pseudomonadota</taxon>
        <taxon>Alphaproteobacteria</taxon>
        <taxon>Hyphomicrobiales</taxon>
        <taxon>Hyphomicrobiaceae</taxon>
        <taxon>Dichotomicrobium</taxon>
    </lineage>
</organism>
<sequence length="262" mass="29474">MTSSARDLADFRKVDTWIFDLDNTLYPAESNLFHQVDRRMGEFIANYLEVVPEEARRIQKHYYRTFGTTLAGLMKQHGVRPTDFLDYVHDIDLSPIQPAPDLARAARALPGKRYIFTNGSRRHAERVAEKLEVLHVFDDIFDIASSDYIPKPTRHAFDRFCSAHGIAPERSAMFEDLPHNLETAHALGMVTVLVHSSYHDHPAQRTISPDRPLPPHVHHLTDDLTGFLNALGPVIAPRDSVDNTGADGETGGEKELDRGTST</sequence>
<feature type="region of interest" description="Disordered" evidence="1">
    <location>
        <begin position="238"/>
        <end position="262"/>
    </location>
</feature>
<protein>
    <submittedName>
        <fullName evidence="2">Putative hydrolase of the HAD superfamily</fullName>
    </submittedName>
</protein>
<keyword evidence="3" id="KW-1185">Reference proteome</keyword>
<dbReference type="Proteomes" id="UP000266273">
    <property type="component" value="Unassembled WGS sequence"/>
</dbReference>
<dbReference type="NCBIfam" id="TIGR01509">
    <property type="entry name" value="HAD-SF-IA-v3"/>
    <property type="match status" value="1"/>
</dbReference>
<dbReference type="CDD" id="cd02604">
    <property type="entry name" value="HAD_5NT"/>
    <property type="match status" value="1"/>
</dbReference>
<dbReference type="AlphaFoldDB" id="A0A397Q2Q7"/>
<name>A0A397Q2Q7_9HYPH</name>
<dbReference type="InterPro" id="IPR006439">
    <property type="entry name" value="HAD-SF_hydro_IA"/>
</dbReference>
<dbReference type="SUPFAM" id="SSF56784">
    <property type="entry name" value="HAD-like"/>
    <property type="match status" value="1"/>
</dbReference>
<dbReference type="InterPro" id="IPR010237">
    <property type="entry name" value="Pyr-5-nucltdase"/>
</dbReference>
<dbReference type="InterPro" id="IPR036412">
    <property type="entry name" value="HAD-like_sf"/>
</dbReference>
<evidence type="ECO:0000256" key="1">
    <source>
        <dbReference type="SAM" id="MobiDB-lite"/>
    </source>
</evidence>
<dbReference type="SFLD" id="SFLDG01132">
    <property type="entry name" value="C1.5.3:_5'-Nucleotidase_Like"/>
    <property type="match status" value="1"/>
</dbReference>
<dbReference type="Pfam" id="PF00702">
    <property type="entry name" value="Hydrolase"/>
    <property type="match status" value="1"/>
</dbReference>
<feature type="compositionally biased region" description="Basic and acidic residues" evidence="1">
    <location>
        <begin position="251"/>
        <end position="262"/>
    </location>
</feature>
<gene>
    <name evidence="2" type="ORF">BXY53_0487</name>
</gene>
<dbReference type="SFLD" id="SFLDG01129">
    <property type="entry name" value="C1.5:_HAD__Beta-PGM__Phosphata"/>
    <property type="match status" value="1"/>
</dbReference>
<dbReference type="PANTHER" id="PTHR12725:SF117">
    <property type="entry name" value="HALOACID DEHALOGENASE-LIKE HYDROLASE"/>
    <property type="match status" value="1"/>
</dbReference>
<dbReference type="SFLD" id="SFLDS00003">
    <property type="entry name" value="Haloacid_Dehalogenase"/>
    <property type="match status" value="1"/>
</dbReference>
<dbReference type="Gene3D" id="1.10.150.450">
    <property type="match status" value="1"/>
</dbReference>
<dbReference type="InterPro" id="IPR023214">
    <property type="entry name" value="HAD_sf"/>
</dbReference>
<dbReference type="EMBL" id="QXDF01000001">
    <property type="protein sequence ID" value="RIA55422.1"/>
    <property type="molecule type" value="Genomic_DNA"/>
</dbReference>
<proteinExistence type="predicted"/>
<comment type="caution">
    <text evidence="2">The sequence shown here is derived from an EMBL/GenBank/DDBJ whole genome shotgun (WGS) entry which is preliminary data.</text>
</comment>
<dbReference type="RefSeq" id="WP_119060327.1">
    <property type="nucleotide sequence ID" value="NZ_QXDF01000001.1"/>
</dbReference>
<evidence type="ECO:0000313" key="3">
    <source>
        <dbReference type="Proteomes" id="UP000266273"/>
    </source>
</evidence>
<accession>A0A397Q2Q7</accession>
<dbReference type="Gene3D" id="3.40.50.1000">
    <property type="entry name" value="HAD superfamily/HAD-like"/>
    <property type="match status" value="1"/>
</dbReference>
<dbReference type="GO" id="GO:0016787">
    <property type="term" value="F:hydrolase activity"/>
    <property type="evidence" value="ECO:0007669"/>
    <property type="project" value="UniProtKB-KW"/>
</dbReference>